<dbReference type="SUPFAM" id="SSF49503">
    <property type="entry name" value="Cupredoxins"/>
    <property type="match status" value="1"/>
</dbReference>
<dbReference type="GO" id="GO:0009055">
    <property type="term" value="F:electron transfer activity"/>
    <property type="evidence" value="ECO:0007669"/>
    <property type="project" value="InterPro"/>
</dbReference>
<dbReference type="CDD" id="cd11013">
    <property type="entry name" value="Plantacyanin"/>
    <property type="match status" value="1"/>
</dbReference>
<evidence type="ECO:0000256" key="3">
    <source>
        <dbReference type="ARBA" id="ARBA00023157"/>
    </source>
</evidence>
<keyword evidence="3" id="KW-1015">Disulfide bond</keyword>
<accession>A0A833QB31</accession>
<organism evidence="7 8">
    <name type="scientific">Carex littledalei</name>
    <dbReference type="NCBI Taxonomy" id="544730"/>
    <lineage>
        <taxon>Eukaryota</taxon>
        <taxon>Viridiplantae</taxon>
        <taxon>Streptophyta</taxon>
        <taxon>Embryophyta</taxon>
        <taxon>Tracheophyta</taxon>
        <taxon>Spermatophyta</taxon>
        <taxon>Magnoliopsida</taxon>
        <taxon>Liliopsida</taxon>
        <taxon>Poales</taxon>
        <taxon>Cyperaceae</taxon>
        <taxon>Cyperoideae</taxon>
        <taxon>Cariceae</taxon>
        <taxon>Carex</taxon>
        <taxon>Carex subgen. Euthyceras</taxon>
    </lineage>
</organism>
<dbReference type="Proteomes" id="UP000623129">
    <property type="component" value="Unassembled WGS sequence"/>
</dbReference>
<dbReference type="PROSITE" id="PS51485">
    <property type="entry name" value="PHYTOCYANIN"/>
    <property type="match status" value="1"/>
</dbReference>
<dbReference type="GO" id="GO:0005886">
    <property type="term" value="C:plasma membrane"/>
    <property type="evidence" value="ECO:0007669"/>
    <property type="project" value="TreeGrafter"/>
</dbReference>
<proteinExistence type="predicted"/>
<reference evidence="7" key="1">
    <citation type="submission" date="2020-01" db="EMBL/GenBank/DDBJ databases">
        <title>Genome sequence of Kobresia littledalei, the first chromosome-level genome in the family Cyperaceae.</title>
        <authorList>
            <person name="Qu G."/>
        </authorList>
    </citation>
    <scope>NUCLEOTIDE SEQUENCE</scope>
    <source>
        <strain evidence="7">C.B.Clarke</strain>
        <tissue evidence="7">Leaf</tissue>
    </source>
</reference>
<dbReference type="OrthoDB" id="2011645at2759"/>
<dbReference type="InterPro" id="IPR003245">
    <property type="entry name" value="Phytocyanin_dom"/>
</dbReference>
<evidence type="ECO:0000256" key="5">
    <source>
        <dbReference type="SAM" id="SignalP"/>
    </source>
</evidence>
<keyword evidence="2" id="KW-0186">Copper</keyword>
<feature type="domain" description="Phytocyanin" evidence="6">
    <location>
        <begin position="30"/>
        <end position="125"/>
    </location>
</feature>
<evidence type="ECO:0000256" key="2">
    <source>
        <dbReference type="ARBA" id="ARBA00023008"/>
    </source>
</evidence>
<protein>
    <recommendedName>
        <fullName evidence="4">Plantacyanin</fullName>
    </recommendedName>
</protein>
<dbReference type="Pfam" id="PF02298">
    <property type="entry name" value="Cu_bind_like"/>
    <property type="match status" value="1"/>
</dbReference>
<dbReference type="InterPro" id="IPR008972">
    <property type="entry name" value="Cupredoxin"/>
</dbReference>
<dbReference type="InterPro" id="IPR039391">
    <property type="entry name" value="Phytocyanin-like"/>
</dbReference>
<evidence type="ECO:0000259" key="6">
    <source>
        <dbReference type="PROSITE" id="PS51485"/>
    </source>
</evidence>
<evidence type="ECO:0000256" key="1">
    <source>
        <dbReference type="ARBA" id="ARBA00022723"/>
    </source>
</evidence>
<feature type="chain" id="PRO_5033035702" description="Plantacyanin" evidence="5">
    <location>
        <begin position="30"/>
        <end position="125"/>
    </location>
</feature>
<feature type="signal peptide" evidence="5">
    <location>
        <begin position="1"/>
        <end position="29"/>
    </location>
</feature>
<keyword evidence="1" id="KW-0479">Metal-binding</keyword>
<keyword evidence="5" id="KW-0732">Signal</keyword>
<evidence type="ECO:0000256" key="4">
    <source>
        <dbReference type="ARBA" id="ARBA00082491"/>
    </source>
</evidence>
<keyword evidence="8" id="KW-1185">Reference proteome</keyword>
<dbReference type="AlphaFoldDB" id="A0A833QB31"/>
<dbReference type="FunFam" id="2.60.40.420:FF:000013">
    <property type="entry name" value="basic blue protein-like"/>
    <property type="match status" value="1"/>
</dbReference>
<gene>
    <name evidence="7" type="ORF">FCM35_KLT14273</name>
</gene>
<comment type="caution">
    <text evidence="7">The sequence shown here is derived from an EMBL/GenBank/DDBJ whole genome shotgun (WGS) entry which is preliminary data.</text>
</comment>
<dbReference type="PANTHER" id="PTHR33021:SF9">
    <property type="entry name" value="PUTATIVE, EXPRESSED-RELATED"/>
    <property type="match status" value="1"/>
</dbReference>
<dbReference type="GO" id="GO:0046872">
    <property type="term" value="F:metal ion binding"/>
    <property type="evidence" value="ECO:0007669"/>
    <property type="project" value="UniProtKB-KW"/>
</dbReference>
<sequence length="125" mass="13693">MAIMGRSSASTFGIILLMCLLLQYETIHAATHVVGGKRGWTFNVADWPNGKTFNVGDVLEFKYSPLFHNVVAVDSDGYNNCIASTDAKELKSGKDRITLSTGTYYFICSRFDHCSLGMKLAVTAV</sequence>
<dbReference type="PANTHER" id="PTHR33021">
    <property type="entry name" value="BLUE COPPER PROTEIN"/>
    <property type="match status" value="1"/>
</dbReference>
<evidence type="ECO:0000313" key="7">
    <source>
        <dbReference type="EMBL" id="KAF3321020.1"/>
    </source>
</evidence>
<name>A0A833QB31_9POAL</name>
<evidence type="ECO:0000313" key="8">
    <source>
        <dbReference type="Proteomes" id="UP000623129"/>
    </source>
</evidence>
<dbReference type="EMBL" id="SWLB01000027">
    <property type="protein sequence ID" value="KAF3321020.1"/>
    <property type="molecule type" value="Genomic_DNA"/>
</dbReference>
<dbReference type="Gene3D" id="2.60.40.420">
    <property type="entry name" value="Cupredoxins - blue copper proteins"/>
    <property type="match status" value="1"/>
</dbReference>
<dbReference type="InterPro" id="IPR041844">
    <property type="entry name" value="Plantacyanin"/>
</dbReference>